<dbReference type="Pfam" id="PF25100">
    <property type="entry name" value="DUF7809"/>
    <property type="match status" value="2"/>
</dbReference>
<feature type="domain" description="DUF7809" evidence="1">
    <location>
        <begin position="659"/>
        <end position="820"/>
    </location>
</feature>
<organism evidence="2 3">
    <name type="scientific">Caenorhabditis briggsae</name>
    <dbReference type="NCBI Taxonomy" id="6238"/>
    <lineage>
        <taxon>Eukaryota</taxon>
        <taxon>Metazoa</taxon>
        <taxon>Ecdysozoa</taxon>
        <taxon>Nematoda</taxon>
        <taxon>Chromadorea</taxon>
        <taxon>Rhabditida</taxon>
        <taxon>Rhabditina</taxon>
        <taxon>Rhabditomorpha</taxon>
        <taxon>Rhabditoidea</taxon>
        <taxon>Rhabditidae</taxon>
        <taxon>Peloderinae</taxon>
        <taxon>Caenorhabditis</taxon>
    </lineage>
</organism>
<dbReference type="GO" id="GO:0045087">
    <property type="term" value="P:innate immune response"/>
    <property type="evidence" value="ECO:0000318"/>
    <property type="project" value="GO_Central"/>
</dbReference>
<dbReference type="Proteomes" id="UP000008549">
    <property type="component" value="Unassembled WGS sequence"/>
</dbReference>
<dbReference type="OMA" id="KLATHAY"/>
<dbReference type="RefSeq" id="XP_045097421.1">
    <property type="nucleotide sequence ID" value="XM_045241780.1"/>
</dbReference>
<dbReference type="InterPro" id="IPR056711">
    <property type="entry name" value="DUF7809"/>
</dbReference>
<dbReference type="KEGG" id="cbr:CBG_21961"/>
<dbReference type="AlphaFoldDB" id="A8Y146"/>
<dbReference type="PANTHER" id="PTHR21447:SF13">
    <property type="entry name" value="RING-TYPE DOMAIN-CONTAINING PROTEIN"/>
    <property type="match status" value="1"/>
</dbReference>
<dbReference type="eggNOG" id="KOG0800">
    <property type="taxonomic scope" value="Eukaryota"/>
</dbReference>
<keyword evidence="3" id="KW-1185">Reference proteome</keyword>
<name>A8Y146_CAEBR</name>
<dbReference type="InParanoid" id="A8Y146"/>
<dbReference type="PANTHER" id="PTHR21447">
    <property type="entry name" value="RING-TYPE DOMAIN-CONTAINING PROTEIN-RELATED"/>
    <property type="match status" value="1"/>
</dbReference>
<dbReference type="STRING" id="6238.A8Y146"/>
<accession>A8Y146</accession>
<protein>
    <submittedName>
        <fullName evidence="2">Protein CBG21961</fullName>
    </submittedName>
</protein>
<dbReference type="GeneID" id="8572921"/>
<sequence length="1092" mass="127932">MNQSQNFAGQHLKLATHAYILQELGSAIDDKIFDDPKTNEIEKIQKILDNSDYQLRMYGSAEELAQNLKIYRNFPESYQFFRTHYEPSDNTVTVYKSLKGEKYVYKNDLFVLLQQFAFENFLESFPGSNTEDLRFKIVSALRITENKLLKKIEFVKHNPKVFDEVQKEMKELTKIGKIDLDQLESELASGNFANILAKFKMCNMKDTWDHSQVLLSLTTYYHSLPKGKKGPAMAHFLLPLVIVKCFTAIIDKRPEMFNPFAENYKGPVAVRLFVDGDQKFLLKAEIVNAINKTTGNKGDFKDEGHKIETISLENVREKFGGRIKNIEFILTPYLRAKHRAVPIREFDSDQFCILALDAFFEFFRRLIFGIKMFRKYRDPTCEIFPDIFDAFTKKTFLPDHKNLYFLRDKLIREILLYIAPESEFPNKDVRNAKKDGFTVQNLKNELAHLSLTESFPEIQNYAEAVYSEIEKNKKGDVLRTCDLFDAIEQCLLICVLENYPKFKKFVHNQKGCHRVIGLNCDSCRTTVKKDQKIEAPRSKILPEKDQKIADASQFLEILDNALTPMGLHKEAMYYIIDEIRPNLDKIKYPKIISGNEKELFQSMMKVSNQKLEMYGSAEELLENVKIYRSFPKSHKFFLTDLEPFQTTPTIYRNLNDKPYICKHDLFVILQNLVAKIFKNSDLEFLTIVAYHLKQQAEKLGDSMEFVPLDTNVLRDMQEELRIDMSRRLKLFFQAHNHRKLKIELSRLSYQKIIEKFKKITPIDWDPNRHDRIETLIKHYGRTAKNERARIEELSTLYTATRLTVECLQNVIEKHPELFLPDRKTVRLFEDGDEQFVMRSEVLDILRTKGTPEHIFLSTMKLADISGKNIEVLKVEKPILKIDNFQFIRYPIHRAKHCAVPIPGPSGFYVLAVDSLLETLKMMIFGLKLFQKRGNWDVERWRIQLMDAMGPMFNTVYKKEEKDPYFFHHEIVNVCRQQFLECFGNTLNLPTADIRSVKPQGFTLEDLKIELTHLGLTDMFPDILYHTGRVYSEIEKNKKGRCLRTCDLYYAIENCQLICIFNRIINLKIFLHNQKGCKRVLGLECEYCDKDEQ</sequence>
<evidence type="ECO:0000313" key="3">
    <source>
        <dbReference type="Proteomes" id="UP000008549"/>
    </source>
</evidence>
<evidence type="ECO:0000313" key="4">
    <source>
        <dbReference type="WormBase" id="CBG21961"/>
    </source>
</evidence>
<dbReference type="WormBase" id="CBG21961">
    <property type="protein sequence ID" value="CBP49070"/>
    <property type="gene ID" value="WBGene00040624"/>
</dbReference>
<gene>
    <name evidence="2 4" type="ORF">CBG21961</name>
    <name evidence="2" type="ORF">CBG_21961</name>
</gene>
<feature type="domain" description="DUF7809" evidence="1">
    <location>
        <begin position="103"/>
        <end position="259"/>
    </location>
</feature>
<dbReference type="CTD" id="8572921"/>
<dbReference type="EMBL" id="HE600953">
    <property type="protein sequence ID" value="CAP38607.2"/>
    <property type="molecule type" value="Genomic_DNA"/>
</dbReference>
<evidence type="ECO:0000313" key="2">
    <source>
        <dbReference type="EMBL" id="CAP38607.2"/>
    </source>
</evidence>
<evidence type="ECO:0000259" key="1">
    <source>
        <dbReference type="Pfam" id="PF25100"/>
    </source>
</evidence>
<reference evidence="2 3" key="1">
    <citation type="journal article" date="2003" name="PLoS Biol.">
        <title>The genome sequence of Caenorhabditis briggsae: a platform for comparative genomics.</title>
        <authorList>
            <person name="Stein L.D."/>
            <person name="Bao Z."/>
            <person name="Blasiar D."/>
            <person name="Blumenthal T."/>
            <person name="Brent M.R."/>
            <person name="Chen N."/>
            <person name="Chinwalla A."/>
            <person name="Clarke L."/>
            <person name="Clee C."/>
            <person name="Coghlan A."/>
            <person name="Coulson A."/>
            <person name="D'Eustachio P."/>
            <person name="Fitch D.H."/>
            <person name="Fulton L.A."/>
            <person name="Fulton R.E."/>
            <person name="Griffiths-Jones S."/>
            <person name="Harris T.W."/>
            <person name="Hillier L.W."/>
            <person name="Kamath R."/>
            <person name="Kuwabara P.E."/>
            <person name="Mardis E.R."/>
            <person name="Marra M.A."/>
            <person name="Miner T.L."/>
            <person name="Minx P."/>
            <person name="Mullikin J.C."/>
            <person name="Plumb R.W."/>
            <person name="Rogers J."/>
            <person name="Schein J.E."/>
            <person name="Sohrmann M."/>
            <person name="Spieth J."/>
            <person name="Stajich J.E."/>
            <person name="Wei C."/>
            <person name="Willey D."/>
            <person name="Wilson R.K."/>
            <person name="Durbin R."/>
            <person name="Waterston R.H."/>
        </authorList>
    </citation>
    <scope>NUCLEOTIDE SEQUENCE [LARGE SCALE GENOMIC DNA]</scope>
    <source>
        <strain evidence="2 3">AF16</strain>
    </source>
</reference>
<proteinExistence type="predicted"/>
<dbReference type="HOGENOM" id="CLU_284448_0_0_1"/>
<reference evidence="2 3" key="2">
    <citation type="journal article" date="2011" name="PLoS Genet.">
        <title>Caenorhabditis briggsae recombinant inbred line genotypes reveal inter-strain incompatibility and the evolution of recombination.</title>
        <authorList>
            <person name="Ross J.A."/>
            <person name="Koboldt D.C."/>
            <person name="Staisch J.E."/>
            <person name="Chamberlin H.M."/>
            <person name="Gupta B.P."/>
            <person name="Miller R.D."/>
            <person name="Baird S.E."/>
            <person name="Haag E.S."/>
        </authorList>
    </citation>
    <scope>NUCLEOTIDE SEQUENCE [LARGE SCALE GENOMIC DNA]</scope>
    <source>
        <strain evidence="2 3">AF16</strain>
    </source>
</reference>